<dbReference type="Proteomes" id="UP000025238">
    <property type="component" value="Chromosome"/>
</dbReference>
<proteinExistence type="predicted"/>
<dbReference type="OrthoDB" id="7029737at2"/>
<sequence length="98" mass="10761">MSFVRYSILLLSLAFASGVTAEGTGPTQPDKARQHPLDNREPRDEPAEQPRQQQPLDQPPTLQPRQAPTETDVPPQLDPVDERPGTDVDAAGPRVLRS</sequence>
<dbReference type="EMBL" id="CP007509">
    <property type="protein sequence ID" value="AHY44561.1"/>
    <property type="molecule type" value="Genomic_DNA"/>
</dbReference>
<dbReference type="PATRIC" id="fig|316.97.peg.3919"/>
<evidence type="ECO:0000313" key="3">
    <source>
        <dbReference type="EMBL" id="AHY44561.1"/>
    </source>
</evidence>
<feature type="compositionally biased region" description="Basic and acidic residues" evidence="1">
    <location>
        <begin position="30"/>
        <end position="48"/>
    </location>
</feature>
<dbReference type="AlphaFoldDB" id="A0A023WXB7"/>
<gene>
    <name evidence="3" type="ORF">UIB01_19610</name>
</gene>
<reference evidence="3 4" key="1">
    <citation type="submission" date="2014-03" db="EMBL/GenBank/DDBJ databases">
        <title>Complete genome sequence of Pseudomonas stutzeri 19SMN4.</title>
        <authorList>
            <person name="Brunet-Galmes I."/>
            <person name="Nogales B."/>
            <person name="Busquets A."/>
            <person name="Pena A."/>
            <person name="Gomila M."/>
            <person name="Garcia-Valdes E."/>
            <person name="Lalucat J."/>
            <person name="Bennasar A."/>
            <person name="Bosch R."/>
        </authorList>
    </citation>
    <scope>NUCLEOTIDE SEQUENCE [LARGE SCALE GENOMIC DNA]</scope>
    <source>
        <strain evidence="3 4">19SMN4</strain>
    </source>
</reference>
<organism evidence="3 4">
    <name type="scientific">Stutzerimonas stutzeri</name>
    <name type="common">Pseudomonas stutzeri</name>
    <dbReference type="NCBI Taxonomy" id="316"/>
    <lineage>
        <taxon>Bacteria</taxon>
        <taxon>Pseudomonadati</taxon>
        <taxon>Pseudomonadota</taxon>
        <taxon>Gammaproteobacteria</taxon>
        <taxon>Pseudomonadales</taxon>
        <taxon>Pseudomonadaceae</taxon>
        <taxon>Stutzerimonas</taxon>
    </lineage>
</organism>
<feature type="chain" id="PRO_5001525912" evidence="2">
    <location>
        <begin position="22"/>
        <end position="98"/>
    </location>
</feature>
<name>A0A023WXB7_STUST</name>
<evidence type="ECO:0000313" key="4">
    <source>
        <dbReference type="Proteomes" id="UP000025238"/>
    </source>
</evidence>
<keyword evidence="2" id="KW-0732">Signal</keyword>
<evidence type="ECO:0000256" key="2">
    <source>
        <dbReference type="SAM" id="SignalP"/>
    </source>
</evidence>
<feature type="signal peptide" evidence="2">
    <location>
        <begin position="1"/>
        <end position="21"/>
    </location>
</feature>
<protein>
    <submittedName>
        <fullName evidence="3">Uncharacterized protein</fullName>
    </submittedName>
</protein>
<accession>A0A023WXB7</accession>
<dbReference type="KEGG" id="pstu:UIB01_19610"/>
<evidence type="ECO:0000256" key="1">
    <source>
        <dbReference type="SAM" id="MobiDB-lite"/>
    </source>
</evidence>
<feature type="region of interest" description="Disordered" evidence="1">
    <location>
        <begin position="20"/>
        <end position="98"/>
    </location>
</feature>